<dbReference type="InterPro" id="IPR031658">
    <property type="entry name" value="Cyclin_C_2"/>
</dbReference>
<feature type="region of interest" description="Disordered" evidence="3">
    <location>
        <begin position="260"/>
        <end position="302"/>
    </location>
</feature>
<dbReference type="Pfam" id="PF16899">
    <property type="entry name" value="Cyclin_C_2"/>
    <property type="match status" value="1"/>
</dbReference>
<dbReference type="Proteomes" id="UP000290900">
    <property type="component" value="Unassembled WGS sequence"/>
</dbReference>
<dbReference type="InterPro" id="IPR013763">
    <property type="entry name" value="Cyclin-like_dom"/>
</dbReference>
<evidence type="ECO:0000259" key="4">
    <source>
        <dbReference type="SMART" id="SM00385"/>
    </source>
</evidence>
<dbReference type="SUPFAM" id="SSF47954">
    <property type="entry name" value="Cyclin-like"/>
    <property type="match status" value="2"/>
</dbReference>
<dbReference type="GO" id="GO:0006357">
    <property type="term" value="P:regulation of transcription by RNA polymerase II"/>
    <property type="evidence" value="ECO:0007669"/>
    <property type="project" value="InterPro"/>
</dbReference>
<keyword evidence="1 2" id="KW-0195">Cyclin</keyword>
<dbReference type="FunCoup" id="A0A448YT45">
    <property type="interactions" value="948"/>
</dbReference>
<dbReference type="OrthoDB" id="340962at2759"/>
<dbReference type="PANTHER" id="PTHR10026">
    <property type="entry name" value="CYCLIN"/>
    <property type="match status" value="1"/>
</dbReference>
<accession>A0A448YT45</accession>
<evidence type="ECO:0000256" key="1">
    <source>
        <dbReference type="ARBA" id="ARBA00023127"/>
    </source>
</evidence>
<dbReference type="InterPro" id="IPR036915">
    <property type="entry name" value="Cyclin-like_sf"/>
</dbReference>
<dbReference type="Gene3D" id="1.10.472.10">
    <property type="entry name" value="Cyclin-like"/>
    <property type="match status" value="2"/>
</dbReference>
<evidence type="ECO:0000313" key="5">
    <source>
        <dbReference type="EMBL" id="VEU24067.1"/>
    </source>
</evidence>
<evidence type="ECO:0000313" key="6">
    <source>
        <dbReference type="Proteomes" id="UP000290900"/>
    </source>
</evidence>
<dbReference type="GO" id="GO:0016538">
    <property type="term" value="F:cyclin-dependent protein serine/threonine kinase regulator activity"/>
    <property type="evidence" value="ECO:0007669"/>
    <property type="project" value="InterPro"/>
</dbReference>
<feature type="compositionally biased region" description="Basic and acidic residues" evidence="3">
    <location>
        <begin position="375"/>
        <end position="384"/>
    </location>
</feature>
<reference evidence="5 6" key="1">
    <citation type="submission" date="2018-12" db="EMBL/GenBank/DDBJ databases">
        <authorList>
            <person name="Tiukova I."/>
            <person name="Dainat J."/>
        </authorList>
    </citation>
    <scope>NUCLEOTIDE SEQUENCE [LARGE SCALE GENOMIC DNA]</scope>
</reference>
<keyword evidence="6" id="KW-1185">Reference proteome</keyword>
<sequence length="384" mass="44494">MISNDDLYRRSTQYRYWSFTRSKLEDLRILANKKGIDFTKRRLQDLDPDLPETKAIKEINISDYPFVTSDEELKIVTYYARKCKDLAKFFHLPSQARATAIMYLYKFYLAHSVMVYHPQYIMYTCLFLAAKVENSFIGINNFSKAIPKTTPDSILQYEYLILQSLRFSLRCHHPYQPLYGFYLDIQELLPKVDFKRLGRSCDSARELVNESLFTNVPFLFTPPQVALACLWKSDAVLVERYLAKKLGLKRKQIKSEMETIREEEVKEESTDESTVESTQASQQQPAGESSDHPSPPSSPQQNFDKLMLTIRKCVDMLEHNTMNPSMEEAKHISSKIRFCLEPLRYGKKLIKQKIATAALVESANAKRSNSSELESEPKKQRISG</sequence>
<comment type="similarity">
    <text evidence="2">Belongs to the cyclin family.</text>
</comment>
<dbReference type="InParanoid" id="A0A448YT45"/>
<dbReference type="STRING" id="13370.A0A448YT45"/>
<protein>
    <submittedName>
        <fullName evidence="5">DEKNAAC105111</fullName>
    </submittedName>
</protein>
<dbReference type="InterPro" id="IPR006671">
    <property type="entry name" value="Cyclin_N"/>
</dbReference>
<dbReference type="CDD" id="cd20524">
    <property type="entry name" value="CYCLIN_CCNH_rpt1"/>
    <property type="match status" value="1"/>
</dbReference>
<dbReference type="SMART" id="SM00385">
    <property type="entry name" value="CYCLIN"/>
    <property type="match status" value="1"/>
</dbReference>
<dbReference type="CDD" id="cd20525">
    <property type="entry name" value="CYCLIN_CCNH_rpt2"/>
    <property type="match status" value="1"/>
</dbReference>
<dbReference type="EMBL" id="CAACVR010000067">
    <property type="protein sequence ID" value="VEU24067.1"/>
    <property type="molecule type" value="Genomic_DNA"/>
</dbReference>
<evidence type="ECO:0000256" key="3">
    <source>
        <dbReference type="SAM" id="MobiDB-lite"/>
    </source>
</evidence>
<name>A0A448YT45_BRENA</name>
<organism evidence="5 6">
    <name type="scientific">Brettanomyces naardenensis</name>
    <name type="common">Yeast</name>
    <dbReference type="NCBI Taxonomy" id="13370"/>
    <lineage>
        <taxon>Eukaryota</taxon>
        <taxon>Fungi</taxon>
        <taxon>Dikarya</taxon>
        <taxon>Ascomycota</taxon>
        <taxon>Saccharomycotina</taxon>
        <taxon>Pichiomycetes</taxon>
        <taxon>Pichiales</taxon>
        <taxon>Pichiaceae</taxon>
        <taxon>Brettanomyces</taxon>
    </lineage>
</organism>
<gene>
    <name evidence="5" type="ORF">BRENAR_LOCUS4796</name>
</gene>
<dbReference type="InterPro" id="IPR043198">
    <property type="entry name" value="Cyclin/Ssn8"/>
</dbReference>
<proteinExistence type="inferred from homology"/>
<feature type="domain" description="Cyclin-like" evidence="4">
    <location>
        <begin position="81"/>
        <end position="163"/>
    </location>
</feature>
<feature type="region of interest" description="Disordered" evidence="3">
    <location>
        <begin position="361"/>
        <end position="384"/>
    </location>
</feature>
<evidence type="ECO:0000256" key="2">
    <source>
        <dbReference type="RuleBase" id="RU000383"/>
    </source>
</evidence>
<dbReference type="AlphaFoldDB" id="A0A448YT45"/>
<dbReference type="Pfam" id="PF00134">
    <property type="entry name" value="Cyclin_N"/>
    <property type="match status" value="1"/>
</dbReference>